<dbReference type="STRING" id="39946.B8BDI6"/>
<feature type="region of interest" description="Disordered" evidence="1">
    <location>
        <begin position="296"/>
        <end position="319"/>
    </location>
</feature>
<dbReference type="Gramene" id="BGIOSGA031088-TA">
    <property type="protein sequence ID" value="BGIOSGA031088-PA"/>
    <property type="gene ID" value="BGIOSGA031088"/>
</dbReference>
<gene>
    <name evidence="2" type="ORF">OsI_32032</name>
</gene>
<dbReference type="PANTHER" id="PTHR22684:SF0">
    <property type="entry name" value="RIBOSOME QUALITY CONTROL COMPLEX SUBUNIT TCF25"/>
    <property type="match status" value="1"/>
</dbReference>
<dbReference type="OMA" id="QSGWWNL"/>
<dbReference type="GO" id="GO:1990112">
    <property type="term" value="C:RQC complex"/>
    <property type="evidence" value="ECO:0007669"/>
    <property type="project" value="TreeGrafter"/>
</dbReference>
<evidence type="ECO:0000313" key="3">
    <source>
        <dbReference type="Proteomes" id="UP000007015"/>
    </source>
</evidence>
<dbReference type="InterPro" id="IPR006994">
    <property type="entry name" value="TCF25/Rqc1"/>
</dbReference>
<dbReference type="Proteomes" id="UP000007015">
    <property type="component" value="Chromosome 9"/>
</dbReference>
<feature type="compositionally biased region" description="Basic and acidic residues" evidence="1">
    <location>
        <begin position="86"/>
        <end position="97"/>
    </location>
</feature>
<dbReference type="Pfam" id="PF04910">
    <property type="entry name" value="Tcf25"/>
    <property type="match status" value="1"/>
</dbReference>
<accession>B8BDI6</accession>
<feature type="compositionally biased region" description="Polar residues" evidence="1">
    <location>
        <begin position="493"/>
        <end position="502"/>
    </location>
</feature>
<name>B8BDI6_ORYSI</name>
<evidence type="ECO:0000256" key="1">
    <source>
        <dbReference type="SAM" id="MobiDB-lite"/>
    </source>
</evidence>
<organism evidence="2 3">
    <name type="scientific">Oryza sativa subsp. indica</name>
    <name type="common">Rice</name>
    <dbReference type="NCBI Taxonomy" id="39946"/>
    <lineage>
        <taxon>Eukaryota</taxon>
        <taxon>Viridiplantae</taxon>
        <taxon>Streptophyta</taxon>
        <taxon>Embryophyta</taxon>
        <taxon>Tracheophyta</taxon>
        <taxon>Spermatophyta</taxon>
        <taxon>Magnoliopsida</taxon>
        <taxon>Liliopsida</taxon>
        <taxon>Poales</taxon>
        <taxon>Poaceae</taxon>
        <taxon>BOP clade</taxon>
        <taxon>Oryzoideae</taxon>
        <taxon>Oryzeae</taxon>
        <taxon>Oryzinae</taxon>
        <taxon>Oryza</taxon>
        <taxon>Oryza sativa</taxon>
    </lineage>
</organism>
<feature type="compositionally biased region" description="Polar residues" evidence="1">
    <location>
        <begin position="298"/>
        <end position="311"/>
    </location>
</feature>
<sequence>MGLEESQKHLLGLNYHELQSLCKQYNLPANKSHSQLASSLALFLEKGRINPSPEKKAAASLVALPSLLSNAKEVSTRCQGSHKRGPQSERDDGDRPLLHVKHHKGPQTPTDETLKKNDSGTRVSSTPVSINNGKVDCFSHSPPGQVIASNVHSQSADGIGKNLGTQEHPIHLDSTAKVDDEISPETSYQAPNVVETVTDIGSGSSHKISENAKSSFEFFVMSDEGLDLVVDLNSTPSMLLDSLKKEVFIPSSTCRSEPGNFSHFISSLTTKDDSNNSISSSGNITVDIQNKGDDSIAPCTNSSLGSTGGDNSHSEPYLPDATAVNSMSFASTLPGGVVRSASNENFCPTSEEKHETLNVPGAQLTPNGNTHEVILENEPVEAVPVDEDRGCHDRLSMSCQLARQTVTKLPVTDAQSEASSADHCIAGSFKPTSPTPSPAASIKLLTFNFLVQGNAFSSKHDAESAQSSDELEELESKTPSSFEPPRNILLSLRSASAKQTKPTLPRRQSGWWNLQSSDSFPRGFCQFLVRSCLEDEVYSEQPVSYNEQKHSVNKKPGNAVPETNKKSKKKKKKSKADKQVSTKSRDEKSLDSILEDLSIEKKPMQQRVNQNERASGKEIEIDETTPGTSSILSIDPKHLKAENEMRRIFGSKVVDSLENQRNVPSSSTSRLRGVRRVAHNPRKTLLVTPSSYWPPWDKSMSMDIVETKSGFNYFRYIYDPSVSHVQDLFEVAKSANDLNAIAAILAKYPYHPESLLTFAELFKYSGEHQSSADAVEKCLFALECAWHPLFSPLHSNCQLKYSHDTNKPFFTALFSHMKNLDRRGCHRSALEVCKFLLSLDSDDPKGALFCIDYFALRSQQYKWLEQFAEEYQCDNSLWLFPNFSFSLAIARFYVERDATNGEASDHSDKSTSVDLMKQALMLHPLVLRKIVDKAPLKDSSWTQILRNVFFGSAKPGSPSLEHMISIYVERHYIMWRFPELQNLLKDAALLVIESLKQDNREAQDWACVRKEAFSSDKNEYSHLLVSDFSDTTPSLPPEELRPFMVAPGMAHEMPPAEQELGIEVRPRAPREVAGRNPALVFLESLLPWVDYGDNHHDENDQNNDD</sequence>
<feature type="region of interest" description="Disordered" evidence="1">
    <location>
        <begin position="542"/>
        <end position="591"/>
    </location>
</feature>
<keyword evidence="3" id="KW-1185">Reference proteome</keyword>
<feature type="region of interest" description="Disordered" evidence="1">
    <location>
        <begin position="460"/>
        <end position="486"/>
    </location>
</feature>
<feature type="region of interest" description="Disordered" evidence="1">
    <location>
        <begin position="493"/>
        <end position="512"/>
    </location>
</feature>
<dbReference type="AlphaFoldDB" id="B8BDI6"/>
<proteinExistence type="predicted"/>
<reference evidence="2 3" key="1">
    <citation type="journal article" date="2005" name="PLoS Biol.">
        <title>The genomes of Oryza sativa: a history of duplications.</title>
        <authorList>
            <person name="Yu J."/>
            <person name="Wang J."/>
            <person name="Lin W."/>
            <person name="Li S."/>
            <person name="Li H."/>
            <person name="Zhou J."/>
            <person name="Ni P."/>
            <person name="Dong W."/>
            <person name="Hu S."/>
            <person name="Zeng C."/>
            <person name="Zhang J."/>
            <person name="Zhang Y."/>
            <person name="Li R."/>
            <person name="Xu Z."/>
            <person name="Li S."/>
            <person name="Li X."/>
            <person name="Zheng H."/>
            <person name="Cong L."/>
            <person name="Lin L."/>
            <person name="Yin J."/>
            <person name="Geng J."/>
            <person name="Li G."/>
            <person name="Shi J."/>
            <person name="Liu J."/>
            <person name="Lv H."/>
            <person name="Li J."/>
            <person name="Wang J."/>
            <person name="Deng Y."/>
            <person name="Ran L."/>
            <person name="Shi X."/>
            <person name="Wang X."/>
            <person name="Wu Q."/>
            <person name="Li C."/>
            <person name="Ren X."/>
            <person name="Wang J."/>
            <person name="Wang X."/>
            <person name="Li D."/>
            <person name="Liu D."/>
            <person name="Zhang X."/>
            <person name="Ji Z."/>
            <person name="Zhao W."/>
            <person name="Sun Y."/>
            <person name="Zhang Z."/>
            <person name="Bao J."/>
            <person name="Han Y."/>
            <person name="Dong L."/>
            <person name="Ji J."/>
            <person name="Chen P."/>
            <person name="Wu S."/>
            <person name="Liu J."/>
            <person name="Xiao Y."/>
            <person name="Bu D."/>
            <person name="Tan J."/>
            <person name="Yang L."/>
            <person name="Ye C."/>
            <person name="Zhang J."/>
            <person name="Xu J."/>
            <person name="Zhou Y."/>
            <person name="Yu Y."/>
            <person name="Zhang B."/>
            <person name="Zhuang S."/>
            <person name="Wei H."/>
            <person name="Liu B."/>
            <person name="Lei M."/>
            <person name="Yu H."/>
            <person name="Li Y."/>
            <person name="Xu H."/>
            <person name="Wei S."/>
            <person name="He X."/>
            <person name="Fang L."/>
            <person name="Zhang Z."/>
            <person name="Zhang Y."/>
            <person name="Huang X."/>
            <person name="Su Z."/>
            <person name="Tong W."/>
            <person name="Li J."/>
            <person name="Tong Z."/>
            <person name="Li S."/>
            <person name="Ye J."/>
            <person name="Wang L."/>
            <person name="Fang L."/>
            <person name="Lei T."/>
            <person name="Chen C."/>
            <person name="Chen H."/>
            <person name="Xu Z."/>
            <person name="Li H."/>
            <person name="Huang H."/>
            <person name="Zhang F."/>
            <person name="Xu H."/>
            <person name="Li N."/>
            <person name="Zhao C."/>
            <person name="Li S."/>
            <person name="Dong L."/>
            <person name="Huang Y."/>
            <person name="Li L."/>
            <person name="Xi Y."/>
            <person name="Qi Q."/>
            <person name="Li W."/>
            <person name="Zhang B."/>
            <person name="Hu W."/>
            <person name="Zhang Y."/>
            <person name="Tian X."/>
            <person name="Jiao Y."/>
            <person name="Liang X."/>
            <person name="Jin J."/>
            <person name="Gao L."/>
            <person name="Zheng W."/>
            <person name="Hao B."/>
            <person name="Liu S."/>
            <person name="Wang W."/>
            <person name="Yuan L."/>
            <person name="Cao M."/>
            <person name="McDermott J."/>
            <person name="Samudrala R."/>
            <person name="Wang J."/>
            <person name="Wong G.K."/>
            <person name="Yang H."/>
        </authorList>
    </citation>
    <scope>NUCLEOTIDE SEQUENCE [LARGE SCALE GENOMIC DNA]</scope>
    <source>
        <strain evidence="3">cv. 93-11</strain>
    </source>
</reference>
<feature type="region of interest" description="Disordered" evidence="1">
    <location>
        <begin position="73"/>
        <end position="128"/>
    </location>
</feature>
<dbReference type="PANTHER" id="PTHR22684">
    <property type="entry name" value="NULP1-RELATED"/>
    <property type="match status" value="1"/>
</dbReference>
<feature type="compositionally biased region" description="Basic and acidic residues" evidence="1">
    <location>
        <begin position="576"/>
        <end position="590"/>
    </location>
</feature>
<feature type="compositionally biased region" description="Basic residues" evidence="1">
    <location>
        <begin position="566"/>
        <end position="575"/>
    </location>
</feature>
<protein>
    <submittedName>
        <fullName evidence="2">Uncharacterized protein</fullName>
    </submittedName>
</protein>
<dbReference type="HOGENOM" id="CLU_282611_0_0_1"/>
<evidence type="ECO:0000313" key="2">
    <source>
        <dbReference type="EMBL" id="EEC84879.1"/>
    </source>
</evidence>
<dbReference type="EMBL" id="CM000134">
    <property type="protein sequence ID" value="EEC84879.1"/>
    <property type="molecule type" value="Genomic_DNA"/>
</dbReference>